<keyword evidence="2" id="KW-1185">Reference proteome</keyword>
<accession>A0A813EXX3</accession>
<protein>
    <submittedName>
        <fullName evidence="1">Uncharacterized protein</fullName>
    </submittedName>
</protein>
<sequence length="258" mass="27749">MGAAASSKDAAAMDAAGEGTDGVAAAGAAELLKGVDSAMLSPEQRHSMEQLRVLLEDAGWTDGSDRSGVSVAFKFAFQSGLNYTCSTCKVPDTAEGMFDDFNKGGAQQRYNDVCGEEGTLEEKKNAKPLGNERRIRAIYKFPFPFKDREFIWREWAALLPTEDGGKLYISIAITPPEEGQTPSSAALLEKYVRGHLHLAATMARQAPGSEEVTDCASIIMGDVKGNMPKMLQNMVAGNASSYLSNFRDAHDKLIPKTA</sequence>
<comment type="caution">
    <text evidence="1">The sequence shown here is derived from an EMBL/GenBank/DDBJ whole genome shotgun (WGS) entry which is preliminary data.</text>
</comment>
<dbReference type="Gene3D" id="3.30.530.20">
    <property type="match status" value="1"/>
</dbReference>
<dbReference type="OrthoDB" id="10437432at2759"/>
<organism evidence="1 2">
    <name type="scientific">Polarella glacialis</name>
    <name type="common">Dinoflagellate</name>
    <dbReference type="NCBI Taxonomy" id="89957"/>
    <lineage>
        <taxon>Eukaryota</taxon>
        <taxon>Sar</taxon>
        <taxon>Alveolata</taxon>
        <taxon>Dinophyceae</taxon>
        <taxon>Suessiales</taxon>
        <taxon>Suessiaceae</taxon>
        <taxon>Polarella</taxon>
    </lineage>
</organism>
<proteinExistence type="predicted"/>
<reference evidence="1" key="1">
    <citation type="submission" date="2021-02" db="EMBL/GenBank/DDBJ databases">
        <authorList>
            <person name="Dougan E. K."/>
            <person name="Rhodes N."/>
            <person name="Thang M."/>
            <person name="Chan C."/>
        </authorList>
    </citation>
    <scope>NUCLEOTIDE SEQUENCE</scope>
</reference>
<dbReference type="EMBL" id="CAJNNV010018639">
    <property type="protein sequence ID" value="CAE8606095.1"/>
    <property type="molecule type" value="Genomic_DNA"/>
</dbReference>
<evidence type="ECO:0000313" key="1">
    <source>
        <dbReference type="EMBL" id="CAE8606095.1"/>
    </source>
</evidence>
<dbReference type="AlphaFoldDB" id="A0A813EXX3"/>
<gene>
    <name evidence="1" type="ORF">PGLA1383_LOCUS24093</name>
</gene>
<dbReference type="SUPFAM" id="SSF55961">
    <property type="entry name" value="Bet v1-like"/>
    <property type="match status" value="1"/>
</dbReference>
<dbReference type="Proteomes" id="UP000654075">
    <property type="component" value="Unassembled WGS sequence"/>
</dbReference>
<dbReference type="InterPro" id="IPR023393">
    <property type="entry name" value="START-like_dom_sf"/>
</dbReference>
<name>A0A813EXX3_POLGL</name>
<evidence type="ECO:0000313" key="2">
    <source>
        <dbReference type="Proteomes" id="UP000654075"/>
    </source>
</evidence>